<dbReference type="Gene3D" id="1.10.10.10">
    <property type="entry name" value="Winged helix-like DNA-binding domain superfamily/Winged helix DNA-binding domain"/>
    <property type="match status" value="1"/>
</dbReference>
<dbReference type="PRINTS" id="PR00038">
    <property type="entry name" value="HTHLUXR"/>
</dbReference>
<dbReference type="SUPFAM" id="SSF48452">
    <property type="entry name" value="TPR-like"/>
    <property type="match status" value="1"/>
</dbReference>
<dbReference type="Pfam" id="PF13384">
    <property type="entry name" value="HTH_23"/>
    <property type="match status" value="1"/>
</dbReference>
<dbReference type="Pfam" id="PF25873">
    <property type="entry name" value="WHD_MalT"/>
    <property type="match status" value="1"/>
</dbReference>
<evidence type="ECO:0000256" key="4">
    <source>
        <dbReference type="SAM" id="MobiDB-lite"/>
    </source>
</evidence>
<keyword evidence="6" id="KW-0808">Transferase</keyword>
<dbReference type="Gene3D" id="1.25.40.10">
    <property type="entry name" value="Tetratricopeptide repeat domain"/>
    <property type="match status" value="1"/>
</dbReference>
<keyword evidence="2" id="KW-0238">DNA-binding</keyword>
<dbReference type="PANTHER" id="PTHR44688:SF16">
    <property type="entry name" value="DNA-BINDING TRANSCRIPTIONAL ACTIVATOR DEVR_DOSR"/>
    <property type="match status" value="1"/>
</dbReference>
<dbReference type="SMART" id="SM00421">
    <property type="entry name" value="HTH_LUXR"/>
    <property type="match status" value="1"/>
</dbReference>
<dbReference type="Gene3D" id="3.40.50.300">
    <property type="entry name" value="P-loop containing nucleotide triphosphate hydrolases"/>
    <property type="match status" value="1"/>
</dbReference>
<dbReference type="InterPro" id="IPR036388">
    <property type="entry name" value="WH-like_DNA-bd_sf"/>
</dbReference>
<protein>
    <submittedName>
        <fullName evidence="6">Serine/threonine protein kinase</fullName>
    </submittedName>
</protein>
<evidence type="ECO:0000256" key="2">
    <source>
        <dbReference type="ARBA" id="ARBA00023125"/>
    </source>
</evidence>
<dbReference type="InterPro" id="IPR041664">
    <property type="entry name" value="AAA_16"/>
</dbReference>
<dbReference type="SUPFAM" id="SSF46689">
    <property type="entry name" value="Homeodomain-like"/>
    <property type="match status" value="1"/>
</dbReference>
<feature type="domain" description="HTH luxR-type" evidence="5">
    <location>
        <begin position="1188"/>
        <end position="1253"/>
    </location>
</feature>
<dbReference type="InterPro" id="IPR011990">
    <property type="entry name" value="TPR-like_helical_dom_sf"/>
</dbReference>
<name>A0A1U9UQ23_CUPNE</name>
<dbReference type="InterPro" id="IPR009057">
    <property type="entry name" value="Homeodomain-like_sf"/>
</dbReference>
<dbReference type="SUPFAM" id="SSF52540">
    <property type="entry name" value="P-loop containing nucleoside triphosphate hydrolases"/>
    <property type="match status" value="1"/>
</dbReference>
<evidence type="ECO:0000313" key="6">
    <source>
        <dbReference type="EMBL" id="AQV94728.1"/>
    </source>
</evidence>
<dbReference type="Pfam" id="PF00196">
    <property type="entry name" value="GerE"/>
    <property type="match status" value="1"/>
</dbReference>
<dbReference type="OrthoDB" id="2375382at2"/>
<dbReference type="GO" id="GO:0003677">
    <property type="term" value="F:DNA binding"/>
    <property type="evidence" value="ECO:0007669"/>
    <property type="project" value="UniProtKB-KW"/>
</dbReference>
<dbReference type="KEGG" id="cuh:BJN34_12635"/>
<keyword evidence="6" id="KW-0418">Kinase</keyword>
<organism evidence="6 7">
    <name type="scientific">Cupriavidus necator</name>
    <name type="common">Alcaligenes eutrophus</name>
    <name type="synonym">Ralstonia eutropha</name>
    <dbReference type="NCBI Taxonomy" id="106590"/>
    <lineage>
        <taxon>Bacteria</taxon>
        <taxon>Pseudomonadati</taxon>
        <taxon>Pseudomonadota</taxon>
        <taxon>Betaproteobacteria</taxon>
        <taxon>Burkholderiales</taxon>
        <taxon>Burkholderiaceae</taxon>
        <taxon>Cupriavidus</taxon>
    </lineage>
</organism>
<sequence>MRVAPQILLSDEERADLQAAFAAAANPRLALRARIVLLAAEGIQNKAIAAHLGVGRVQVARWRDRYAQSRLAGIEHDLPRGAPPVRVDVGRLVELASEPATAQLSTRSLAVALGVSASSVSRHWRSTGLPARHESQVLPGLDFDGRPVDIVGLYVASREHALAVACGTGGSEAQPARPGTAMQRHLAASFMTALQLLEADACALPAAMPTPHAGRSGDWLGFLRDLESGTPDGVTLHLIADNHLAQEHPDVREWLARHPRLVVHPVAGAPAWRRAVQQLLRDAPRGLPAGIPQVLAFMSEPVRWPLRWVRHGDDGQPRGVLPPALPRQTARWPQDPARTEPVSDGLRRPPAIPSAGVTAHPEPGRGAAGPVDSAKLLPPRQGGQMVVREALMARLQEARRRRCVVVQGQAGSGKTSTLAAWRKTLISLGFDVCWLALGAEDNAPDRFFDCLSASFDAVDPSLTRDTTAPGSECDAPAIEHWVIQLVQALGQRQRDLVLVLDDLHHMSSPRIVQALQWLIDYAPPQLHLAFVSRSALPLALERLRAQGLVAEFDMRDLCFTAEESERFLRQQLGTIDPRDAAAIHALTDGWVAGLQLFAVDLRARRGAGYPVVPVRDARSFVAYFEREVVVRLAPDDLDMLVRMATCQSFCVALCASMLGKQEADVGARLARLEADNLFLAQVGSADREPWYRIHPLLRETLLGRLGQLPESDRQALHAAAWRWFDARGRLDDAVCHAVRAGDEAAAAAMVEACGQALLARGELNQLSALLRLLPSAQVRLCHGLLVVKGYLQLYARDVDGLRHTLDELAAHDASDPVRAYTLCLLRAGLALQLDDPDTVLDMLPQLWDIPPGADDLARSSRSNVLSWLFLQRGEYDEVRRVQGDITLRTGAPRSSLFGRYIRATSLALEGQVERAGQHVREVLRESERQGPAYVGLACLAAGLLADILYEANDPEAACRLLEPRITVLERVSLPDVVLRVLMVLSNAHWLAGRQAQAIACLDRLEAYAVRFGLDRVLAEALVLRLRRHLQQGETERANTVLQCVAALAERHPGGTRGDRIRLAAALGRIEMAISTQDHAGATAMIDAVLASAVVSGPGAASLHLQRALVQQALHHDGAARDAFTRAIRMGHGTGLLRSLLDATASAPEAFAALAQTPLREPVLAFYVKRLLAAAGTGASDASARGARGQSSMPLLSERESEILGLLAQAMSNKKIASVLNLSQETVKWHLKNIYAKLGVSGRGKAAARQRDLAAGEPVARAA</sequence>
<dbReference type="PROSITE" id="PS50043">
    <property type="entry name" value="HTH_LUXR_2"/>
    <property type="match status" value="1"/>
</dbReference>
<accession>A0A1U9UQ23</accession>
<evidence type="ECO:0000256" key="1">
    <source>
        <dbReference type="ARBA" id="ARBA00023015"/>
    </source>
</evidence>
<reference evidence="7" key="1">
    <citation type="submission" date="2017-02" db="EMBL/GenBank/DDBJ databases">
        <title>Complete genome sequence of Cupriavidus necator strain NH9, a 3-chlorobenzoate degrader.</title>
        <authorList>
            <person name="Moriuchi R."/>
            <person name="Dohra H."/>
            <person name="Ogawa N."/>
        </authorList>
    </citation>
    <scope>NUCLEOTIDE SEQUENCE [LARGE SCALE GENOMIC DNA]</scope>
    <source>
        <strain evidence="7">NH9</strain>
    </source>
</reference>
<evidence type="ECO:0000313" key="7">
    <source>
        <dbReference type="Proteomes" id="UP000189627"/>
    </source>
</evidence>
<dbReference type="InterPro" id="IPR016032">
    <property type="entry name" value="Sig_transdc_resp-reg_C-effctor"/>
</dbReference>
<dbReference type="EMBL" id="CP017757">
    <property type="protein sequence ID" value="AQV94728.1"/>
    <property type="molecule type" value="Genomic_DNA"/>
</dbReference>
<dbReference type="InterPro" id="IPR000792">
    <property type="entry name" value="Tscrpt_reg_LuxR_C"/>
</dbReference>
<keyword evidence="1" id="KW-0805">Transcription regulation</keyword>
<dbReference type="InterPro" id="IPR027417">
    <property type="entry name" value="P-loop_NTPase"/>
</dbReference>
<keyword evidence="6" id="KW-0723">Serine/threonine-protein kinase</keyword>
<evidence type="ECO:0000259" key="5">
    <source>
        <dbReference type="PROSITE" id="PS50043"/>
    </source>
</evidence>
<dbReference type="Proteomes" id="UP000189627">
    <property type="component" value="Chromosome 1"/>
</dbReference>
<gene>
    <name evidence="6" type="ORF">BJN34_12635</name>
</gene>
<dbReference type="Pfam" id="PF13191">
    <property type="entry name" value="AAA_16"/>
    <property type="match status" value="1"/>
</dbReference>
<dbReference type="GO" id="GO:0004674">
    <property type="term" value="F:protein serine/threonine kinase activity"/>
    <property type="evidence" value="ECO:0007669"/>
    <property type="project" value="UniProtKB-KW"/>
</dbReference>
<dbReference type="InterPro" id="IPR059106">
    <property type="entry name" value="WHD_MalT"/>
</dbReference>
<evidence type="ECO:0000256" key="3">
    <source>
        <dbReference type="ARBA" id="ARBA00023163"/>
    </source>
</evidence>
<keyword evidence="3" id="KW-0804">Transcription</keyword>
<dbReference type="AlphaFoldDB" id="A0A1U9UQ23"/>
<dbReference type="PANTHER" id="PTHR44688">
    <property type="entry name" value="DNA-BINDING TRANSCRIPTIONAL ACTIVATOR DEVR_DOSR"/>
    <property type="match status" value="1"/>
</dbReference>
<proteinExistence type="predicted"/>
<dbReference type="GO" id="GO:0006355">
    <property type="term" value="P:regulation of DNA-templated transcription"/>
    <property type="evidence" value="ECO:0007669"/>
    <property type="project" value="InterPro"/>
</dbReference>
<dbReference type="SUPFAM" id="SSF46894">
    <property type="entry name" value="C-terminal effector domain of the bipartite response regulators"/>
    <property type="match status" value="1"/>
</dbReference>
<dbReference type="RefSeq" id="WP_078196921.1">
    <property type="nucleotide sequence ID" value="NZ_CP017757.2"/>
</dbReference>
<feature type="region of interest" description="Disordered" evidence="4">
    <location>
        <begin position="312"/>
        <end position="378"/>
    </location>
</feature>
<dbReference type="CDD" id="cd06170">
    <property type="entry name" value="LuxR_C_like"/>
    <property type="match status" value="1"/>
</dbReference>